<proteinExistence type="predicted"/>
<feature type="non-terminal residue" evidence="1">
    <location>
        <position position="1"/>
    </location>
</feature>
<evidence type="ECO:0000313" key="1">
    <source>
        <dbReference type="EMBL" id="ETN98613.1"/>
    </source>
</evidence>
<accession>X6LAP4</accession>
<dbReference type="OrthoDB" id="3136213at2759"/>
<protein>
    <submittedName>
        <fullName evidence="1">Uncharacterized protein</fullName>
    </submittedName>
</protein>
<dbReference type="SUPFAM" id="SSF48371">
    <property type="entry name" value="ARM repeat"/>
    <property type="match status" value="1"/>
</dbReference>
<organism evidence="1 2">
    <name type="scientific">Reticulomyxa filosa</name>
    <dbReference type="NCBI Taxonomy" id="46433"/>
    <lineage>
        <taxon>Eukaryota</taxon>
        <taxon>Sar</taxon>
        <taxon>Rhizaria</taxon>
        <taxon>Retaria</taxon>
        <taxon>Foraminifera</taxon>
        <taxon>Monothalamids</taxon>
        <taxon>Reticulomyxidae</taxon>
        <taxon>Reticulomyxa</taxon>
    </lineage>
</organism>
<reference evidence="1 2" key="1">
    <citation type="journal article" date="2013" name="Curr. Biol.">
        <title>The Genome of the Foraminiferan Reticulomyxa filosa.</title>
        <authorList>
            <person name="Glockner G."/>
            <person name="Hulsmann N."/>
            <person name="Schleicher M."/>
            <person name="Noegel A.A."/>
            <person name="Eichinger L."/>
            <person name="Gallinger C."/>
            <person name="Pawlowski J."/>
            <person name="Sierra R."/>
            <person name="Euteneuer U."/>
            <person name="Pillet L."/>
            <person name="Moustafa A."/>
            <person name="Platzer M."/>
            <person name="Groth M."/>
            <person name="Szafranski K."/>
            <person name="Schliwa M."/>
        </authorList>
    </citation>
    <scope>NUCLEOTIDE SEQUENCE [LARGE SCALE GENOMIC DNA]</scope>
</reference>
<sequence length="233" mass="27539">TIEYSDIIAFTQISIYFSSSRYPFTYHRLNYIFCVFLQKFQSFWEQIFSYIFIFKILGKLNEKQLDDVLELLMDGLGDNYKDIHIKCAKLLAKWNCLNERQLNNAFDDGKNQICDKCIHTLAMLSLQLGGKQLDNIFQYLINRFMYIYEHLPHLLETIAMKLSEQTSRCYLQVYLTIKLNKGHLSDSFQHLINVLKDKSRSCVKVLGHISVKLNERQLEETFNAFIKFLNTIN</sequence>
<comment type="caution">
    <text evidence="1">The sequence shown here is derived from an EMBL/GenBank/DDBJ whole genome shotgun (WGS) entry which is preliminary data.</text>
</comment>
<dbReference type="AlphaFoldDB" id="X6LAP4"/>
<keyword evidence="2" id="KW-1185">Reference proteome</keyword>
<gene>
    <name evidence="1" type="ORF">RFI_38879</name>
</gene>
<evidence type="ECO:0000313" key="2">
    <source>
        <dbReference type="Proteomes" id="UP000023152"/>
    </source>
</evidence>
<dbReference type="InterPro" id="IPR016024">
    <property type="entry name" value="ARM-type_fold"/>
</dbReference>
<dbReference type="Proteomes" id="UP000023152">
    <property type="component" value="Unassembled WGS sequence"/>
</dbReference>
<name>X6LAP4_RETFI</name>
<dbReference type="EMBL" id="ASPP01046251">
    <property type="protein sequence ID" value="ETN98613.1"/>
    <property type="molecule type" value="Genomic_DNA"/>
</dbReference>